<reference evidence="1 2" key="1">
    <citation type="submission" date="2024-02" db="EMBL/GenBank/DDBJ databases">
        <authorList>
            <person name="Chen Y."/>
            <person name="Shah S."/>
            <person name="Dougan E. K."/>
            <person name="Thang M."/>
            <person name="Chan C."/>
        </authorList>
    </citation>
    <scope>NUCLEOTIDE SEQUENCE [LARGE SCALE GENOMIC DNA]</scope>
</reference>
<accession>A0ABP0PTL0</accession>
<keyword evidence="2" id="KW-1185">Reference proteome</keyword>
<gene>
    <name evidence="1" type="ORF">SCF082_LOCUS37382</name>
</gene>
<evidence type="ECO:0000313" key="2">
    <source>
        <dbReference type="Proteomes" id="UP001642464"/>
    </source>
</evidence>
<dbReference type="EMBL" id="CAXAMM010038002">
    <property type="protein sequence ID" value="CAK9078050.1"/>
    <property type="molecule type" value="Genomic_DNA"/>
</dbReference>
<organism evidence="1 2">
    <name type="scientific">Durusdinium trenchii</name>
    <dbReference type="NCBI Taxonomy" id="1381693"/>
    <lineage>
        <taxon>Eukaryota</taxon>
        <taxon>Sar</taxon>
        <taxon>Alveolata</taxon>
        <taxon>Dinophyceae</taxon>
        <taxon>Suessiales</taxon>
        <taxon>Symbiodiniaceae</taxon>
        <taxon>Durusdinium</taxon>
    </lineage>
</organism>
<sequence>MKRVQPHDFHAIFYHGSGNSYTPLGHQVATLRCALAGVPITSVPTILDMDHKSVNHIYQNLECVRARHVQMKQKTIDYGALHKWNDVEADEVDLGKELLEDKKTVKWEQWGGIVERGQPHTLALFRLHPKMTKARAPGPGPIQKSDWTPIATRFLKNKQVILHTDGARTYKLHVPGVLRDNVVHKKKRVLVQGKYTWVKPHYTKVTSHTLCRMVDRWELRPVDNEVNHTAGPPPLDVPA</sequence>
<protein>
    <submittedName>
        <fullName evidence="1">Uncharacterized protein</fullName>
    </submittedName>
</protein>
<proteinExistence type="predicted"/>
<evidence type="ECO:0000313" key="1">
    <source>
        <dbReference type="EMBL" id="CAK9078050.1"/>
    </source>
</evidence>
<comment type="caution">
    <text evidence="1">The sequence shown here is derived from an EMBL/GenBank/DDBJ whole genome shotgun (WGS) entry which is preliminary data.</text>
</comment>
<name>A0ABP0PTL0_9DINO</name>
<dbReference type="Proteomes" id="UP001642464">
    <property type="component" value="Unassembled WGS sequence"/>
</dbReference>